<dbReference type="AlphaFoldDB" id="A0AAD5QR23"/>
<name>A0AAD5QR23_PARTN</name>
<sequence>MPGQSRGHVEHLQVADKEIRRSHRHREEHLYLGVIIENLDAKIGPRKAPEGHHINTHGLE</sequence>
<proteinExistence type="predicted"/>
<keyword evidence="2" id="KW-1185">Reference proteome</keyword>
<dbReference type="Proteomes" id="UP001196413">
    <property type="component" value="Unassembled WGS sequence"/>
</dbReference>
<reference evidence="1" key="1">
    <citation type="submission" date="2021-06" db="EMBL/GenBank/DDBJ databases">
        <title>Parelaphostrongylus tenuis whole genome reference sequence.</title>
        <authorList>
            <person name="Garwood T.J."/>
            <person name="Larsen P.A."/>
            <person name="Fountain-Jones N.M."/>
            <person name="Garbe J.R."/>
            <person name="Macchietto M.G."/>
            <person name="Kania S.A."/>
            <person name="Gerhold R.W."/>
            <person name="Richards J.E."/>
            <person name="Wolf T.M."/>
        </authorList>
    </citation>
    <scope>NUCLEOTIDE SEQUENCE</scope>
    <source>
        <strain evidence="1">MNPRO001-30</strain>
        <tissue evidence="1">Meninges</tissue>
    </source>
</reference>
<dbReference type="EMBL" id="JAHQIW010004208">
    <property type="protein sequence ID" value="KAJ1361483.1"/>
    <property type="molecule type" value="Genomic_DNA"/>
</dbReference>
<accession>A0AAD5QR23</accession>
<comment type="caution">
    <text evidence="1">The sequence shown here is derived from an EMBL/GenBank/DDBJ whole genome shotgun (WGS) entry which is preliminary data.</text>
</comment>
<protein>
    <submittedName>
        <fullName evidence="1">Uncharacterized protein</fullName>
    </submittedName>
</protein>
<evidence type="ECO:0000313" key="1">
    <source>
        <dbReference type="EMBL" id="KAJ1361483.1"/>
    </source>
</evidence>
<organism evidence="1 2">
    <name type="scientific">Parelaphostrongylus tenuis</name>
    <name type="common">Meningeal worm</name>
    <dbReference type="NCBI Taxonomy" id="148309"/>
    <lineage>
        <taxon>Eukaryota</taxon>
        <taxon>Metazoa</taxon>
        <taxon>Ecdysozoa</taxon>
        <taxon>Nematoda</taxon>
        <taxon>Chromadorea</taxon>
        <taxon>Rhabditida</taxon>
        <taxon>Rhabditina</taxon>
        <taxon>Rhabditomorpha</taxon>
        <taxon>Strongyloidea</taxon>
        <taxon>Metastrongylidae</taxon>
        <taxon>Parelaphostrongylus</taxon>
    </lineage>
</organism>
<evidence type="ECO:0000313" key="2">
    <source>
        <dbReference type="Proteomes" id="UP001196413"/>
    </source>
</evidence>
<gene>
    <name evidence="1" type="ORF">KIN20_020742</name>
</gene>